<proteinExistence type="predicted"/>
<dbReference type="Pfam" id="PF01451">
    <property type="entry name" value="LMWPc"/>
    <property type="match status" value="1"/>
</dbReference>
<gene>
    <name evidence="2" type="ORF">JS528_07240</name>
</gene>
<dbReference type="SUPFAM" id="SSF52788">
    <property type="entry name" value="Phosphotyrosine protein phosphatases I"/>
    <property type="match status" value="1"/>
</dbReference>
<protein>
    <submittedName>
        <fullName evidence="2">Low molecular weight phosphatase family protein</fullName>
    </submittedName>
</protein>
<name>A0ABS5UQH0_9BIFI</name>
<keyword evidence="3" id="KW-1185">Reference proteome</keyword>
<evidence type="ECO:0000313" key="2">
    <source>
        <dbReference type="EMBL" id="MBT1173147.1"/>
    </source>
</evidence>
<dbReference type="InterPro" id="IPR036196">
    <property type="entry name" value="Ptyr_pPase_sf"/>
</dbReference>
<dbReference type="EMBL" id="JAFEJS010000007">
    <property type="protein sequence ID" value="MBT1173147.1"/>
    <property type="molecule type" value="Genomic_DNA"/>
</dbReference>
<dbReference type="InterPro" id="IPR050438">
    <property type="entry name" value="LMW_PTPase"/>
</dbReference>
<evidence type="ECO:0000313" key="3">
    <source>
        <dbReference type="Proteomes" id="UP000773064"/>
    </source>
</evidence>
<reference evidence="2 3" key="1">
    <citation type="journal article" date="2021" name="Environ. Microbiol.">
        <title>Genetic insights into the dark matter of the mammalian gut microbiota through targeted genome reconstruction.</title>
        <authorList>
            <person name="Lugli G.A."/>
            <person name="Alessandri G."/>
            <person name="Milani C."/>
            <person name="Viappiani A."/>
            <person name="Fontana F."/>
            <person name="Tarracchini C."/>
            <person name="Mancabelli L."/>
            <person name="Argentini C."/>
            <person name="Ruiz L."/>
            <person name="Margolles A."/>
            <person name="van Sinderen D."/>
            <person name="Turroni F."/>
            <person name="Ventura M."/>
        </authorList>
    </citation>
    <scope>NUCLEOTIDE SEQUENCE [LARGE SCALE GENOMIC DNA]</scope>
    <source>
        <strain evidence="2 3">MA2</strain>
    </source>
</reference>
<dbReference type="Proteomes" id="UP000773064">
    <property type="component" value="Unassembled WGS sequence"/>
</dbReference>
<comment type="caution">
    <text evidence="2">The sequence shown here is derived from an EMBL/GenBank/DDBJ whole genome shotgun (WGS) entry which is preliminary data.</text>
</comment>
<organism evidence="2 3">
    <name type="scientific">Bifidobacterium santillanense</name>
    <dbReference type="NCBI Taxonomy" id="2809028"/>
    <lineage>
        <taxon>Bacteria</taxon>
        <taxon>Bacillati</taxon>
        <taxon>Actinomycetota</taxon>
        <taxon>Actinomycetes</taxon>
        <taxon>Bifidobacteriales</taxon>
        <taxon>Bifidobacteriaceae</taxon>
        <taxon>Bifidobacterium</taxon>
    </lineage>
</organism>
<evidence type="ECO:0000259" key="1">
    <source>
        <dbReference type="SMART" id="SM00226"/>
    </source>
</evidence>
<accession>A0ABS5UQH0</accession>
<dbReference type="PANTHER" id="PTHR11717">
    <property type="entry name" value="LOW MOLECULAR WEIGHT PROTEIN TYROSINE PHOSPHATASE"/>
    <property type="match status" value="1"/>
</dbReference>
<dbReference type="SMART" id="SM00226">
    <property type="entry name" value="LMWPc"/>
    <property type="match status" value="1"/>
</dbReference>
<dbReference type="InterPro" id="IPR023485">
    <property type="entry name" value="Ptyr_pPase"/>
</dbReference>
<sequence length="182" mass="19856">MRILFVCTGNISRSAMAELLAPHIFKDDSLTFESAGARGLHDHPISEEAAELLRRDGIDGALIDAFRSRRVSPQVTAGADLILCFETAQRSDIVVESPLKARRTFLITDFANMCETAKAQGWLTGSTIEERIDSVVDNAGLLRPELPDAENVDDPQGRGMDAFVTAHNALVRVLKHIATALE</sequence>
<dbReference type="Gene3D" id="3.40.50.2300">
    <property type="match status" value="1"/>
</dbReference>
<dbReference type="PANTHER" id="PTHR11717:SF31">
    <property type="entry name" value="LOW MOLECULAR WEIGHT PROTEIN-TYROSINE-PHOSPHATASE ETP-RELATED"/>
    <property type="match status" value="1"/>
</dbReference>
<dbReference type="RefSeq" id="WP_214358418.1">
    <property type="nucleotide sequence ID" value="NZ_JAFEJS010000007.1"/>
</dbReference>
<feature type="domain" description="Phosphotyrosine protein phosphatase I" evidence="1">
    <location>
        <begin position="1"/>
        <end position="180"/>
    </location>
</feature>